<dbReference type="RefSeq" id="XP_067820844.1">
    <property type="nucleotide sequence ID" value="XM_067965417.1"/>
</dbReference>
<dbReference type="InterPro" id="IPR001806">
    <property type="entry name" value="Small_GTPase"/>
</dbReference>
<dbReference type="Gene3D" id="3.40.50.300">
    <property type="entry name" value="P-loop containing nucleotide triphosphate hydrolases"/>
    <property type="match status" value="1"/>
</dbReference>
<organism evidence="4 5">
    <name type="scientific">Bremia lactucae</name>
    <name type="common">Lettuce downy mildew</name>
    <dbReference type="NCBI Taxonomy" id="4779"/>
    <lineage>
        <taxon>Eukaryota</taxon>
        <taxon>Sar</taxon>
        <taxon>Stramenopiles</taxon>
        <taxon>Oomycota</taxon>
        <taxon>Peronosporomycetes</taxon>
        <taxon>Peronosporales</taxon>
        <taxon>Peronosporaceae</taxon>
        <taxon>Bremia</taxon>
    </lineage>
</organism>
<dbReference type="GeneID" id="94351088"/>
<dbReference type="SUPFAM" id="SSF52540">
    <property type="entry name" value="P-loop containing nucleoside triphosphate hydrolases"/>
    <property type="match status" value="1"/>
</dbReference>
<dbReference type="SMART" id="SM00173">
    <property type="entry name" value="RAS"/>
    <property type="match status" value="1"/>
</dbReference>
<dbReference type="EMBL" id="SHOA02000004">
    <property type="protein sequence ID" value="TDH71345.1"/>
    <property type="molecule type" value="Genomic_DNA"/>
</dbReference>
<keyword evidence="1" id="KW-0547">Nucleotide-binding</keyword>
<evidence type="ECO:0000256" key="2">
    <source>
        <dbReference type="ARBA" id="ARBA00023134"/>
    </source>
</evidence>
<dbReference type="GO" id="GO:0005525">
    <property type="term" value="F:GTP binding"/>
    <property type="evidence" value="ECO:0007669"/>
    <property type="project" value="UniProtKB-KW"/>
</dbReference>
<dbReference type="InterPro" id="IPR027417">
    <property type="entry name" value="P-loop_NTPase"/>
</dbReference>
<dbReference type="PRINTS" id="PR00449">
    <property type="entry name" value="RASTRNSFRMNG"/>
</dbReference>
<dbReference type="PROSITE" id="PS51419">
    <property type="entry name" value="RAB"/>
    <property type="match status" value="1"/>
</dbReference>
<evidence type="ECO:0000256" key="1">
    <source>
        <dbReference type="ARBA" id="ARBA00022741"/>
    </source>
</evidence>
<dbReference type="KEGG" id="blac:94351088"/>
<dbReference type="AlphaFoldDB" id="A0A976FQP3"/>
<evidence type="ECO:0000313" key="5">
    <source>
        <dbReference type="Proteomes" id="UP000294530"/>
    </source>
</evidence>
<dbReference type="OrthoDB" id="8954335at2759"/>
<gene>
    <name evidence="4" type="ORF">CCR75_007356</name>
</gene>
<evidence type="ECO:0000313" key="4">
    <source>
        <dbReference type="EMBL" id="TDH71345.1"/>
    </source>
</evidence>
<name>A0A976FQP3_BRELC</name>
<comment type="caution">
    <text evidence="4">The sequence shown here is derived from an EMBL/GenBank/DDBJ whole genome shotgun (WGS) entry which is preliminary data.</text>
</comment>
<feature type="region of interest" description="Disordered" evidence="3">
    <location>
        <begin position="208"/>
        <end position="250"/>
    </location>
</feature>
<dbReference type="PROSITE" id="PS00675">
    <property type="entry name" value="SIGMA54_INTERACT_1"/>
    <property type="match status" value="1"/>
</dbReference>
<dbReference type="SMART" id="SM00175">
    <property type="entry name" value="RAB"/>
    <property type="match status" value="1"/>
</dbReference>
<dbReference type="Pfam" id="PF00071">
    <property type="entry name" value="Ras"/>
    <property type="match status" value="1"/>
</dbReference>
<dbReference type="GO" id="GO:0003924">
    <property type="term" value="F:GTPase activity"/>
    <property type="evidence" value="ECO:0007669"/>
    <property type="project" value="InterPro"/>
</dbReference>
<keyword evidence="2" id="KW-0342">GTP-binding</keyword>
<keyword evidence="5" id="KW-1185">Reference proteome</keyword>
<dbReference type="PANTHER" id="PTHR24073">
    <property type="entry name" value="DRAB5-RELATED"/>
    <property type="match status" value="1"/>
</dbReference>
<dbReference type="InterPro" id="IPR025662">
    <property type="entry name" value="Sigma_54_int_dom_ATP-bd_1"/>
</dbReference>
<feature type="compositionally biased region" description="Polar residues" evidence="3">
    <location>
        <begin position="213"/>
        <end position="231"/>
    </location>
</feature>
<sequence>METPSVRVLVVGDSGVGKTMLLRSICRFYSPYSVENEKPSTLWTTGCDVHVLLTSLAGSEVFVEFLDVGGHPKYERSRTAFYHNVHGLLLVHDVSNAKSGEHLRTWSHELSCLQKLKGCVVPFNNGKTHDRVPLYELPTLVIGNKTDLGIKQKRVQGLETSEFKTIAYLESSAKPLRLEPSGVFDLFLQQTVAFATRQDRGHLSCYKNPMGLRQTTRGADTDSNQASSIRHNNFRPMASKLPPDKHSRWS</sequence>
<proteinExistence type="predicted"/>
<accession>A0A976FQP3</accession>
<reference evidence="4 5" key="1">
    <citation type="journal article" date="2021" name="Genome Biol.">
        <title>AFLAP: assembly-free linkage analysis pipeline using k-mers from genome sequencing data.</title>
        <authorList>
            <person name="Fletcher K."/>
            <person name="Zhang L."/>
            <person name="Gil J."/>
            <person name="Han R."/>
            <person name="Cavanaugh K."/>
            <person name="Michelmore R."/>
        </authorList>
    </citation>
    <scope>NUCLEOTIDE SEQUENCE [LARGE SCALE GENOMIC DNA]</scope>
    <source>
        <strain evidence="4 5">SF5</strain>
    </source>
</reference>
<evidence type="ECO:0000256" key="3">
    <source>
        <dbReference type="SAM" id="MobiDB-lite"/>
    </source>
</evidence>
<protein>
    <submittedName>
        <fullName evidence="4">Uncharacterized protein</fullName>
    </submittedName>
</protein>
<dbReference type="Proteomes" id="UP000294530">
    <property type="component" value="Unassembled WGS sequence"/>
</dbReference>